<dbReference type="PANTHER" id="PTHR46847">
    <property type="entry name" value="D-ALLOSE-BINDING PERIPLASMIC PROTEIN-RELATED"/>
    <property type="match status" value="1"/>
</dbReference>
<dbReference type="PROSITE" id="PS51318">
    <property type="entry name" value="TAT"/>
    <property type="match status" value="1"/>
</dbReference>
<dbReference type="CDD" id="cd19998">
    <property type="entry name" value="PBP1_ABC_sugar_binding-like"/>
    <property type="match status" value="1"/>
</dbReference>
<dbReference type="Proteomes" id="UP000028302">
    <property type="component" value="Unassembled WGS sequence"/>
</dbReference>
<dbReference type="GO" id="GO:0030313">
    <property type="term" value="C:cell envelope"/>
    <property type="evidence" value="ECO:0007669"/>
    <property type="project" value="UniProtKB-SubCell"/>
</dbReference>
<dbReference type="AlphaFoldDB" id="A0A084IL14"/>
<sequence>MKRRDLLVQAAGGLGSAMLLGALPSMAWADNSACYKAWSGSTKMFSWPHTKKPPYRIALSNSYIGNEWRAEMATIAKMYANRPEVKKLIKDFKISSAGNDVNAQIAQINQMILSGVDAIVLDAASPTGLNSTIERAANAGVLVVSFDNVVTTDKAITINQDQFDMGKRWADFVIKHTGGKGHVLVVRGVAGTFVDQQRYKGGKSVFDKHPDIKTTEVYGNWDNGTAQKVTANAIASGAKFDAVWSEGGDSGVVNAFKQHGLKMPPIAGEAENGFRLAAAKDGFPMMSIGQSAGLVALSMKVALSVLQGEKVPQSIQSPLNIVTNDNLEKGKNYFTGVPDSFFDGVSVPDCGLHFDAKQVYHGID</sequence>
<evidence type="ECO:0000256" key="3">
    <source>
        <dbReference type="ARBA" id="ARBA00022729"/>
    </source>
</evidence>
<evidence type="ECO:0000313" key="7">
    <source>
        <dbReference type="Proteomes" id="UP000028302"/>
    </source>
</evidence>
<accession>A0A084IL14</accession>
<dbReference type="eggNOG" id="COG1879">
    <property type="taxonomic scope" value="Bacteria"/>
</dbReference>
<dbReference type="RefSeq" id="WP_051883366.1">
    <property type="nucleotide sequence ID" value="NZ_APNK01000013.1"/>
</dbReference>
<feature type="chain" id="PRO_5001776499" description="Periplasmic binding protein domain-containing protein" evidence="4">
    <location>
        <begin position="30"/>
        <end position="364"/>
    </location>
</feature>
<dbReference type="Gene3D" id="3.40.50.2300">
    <property type="match status" value="2"/>
</dbReference>
<comment type="similarity">
    <text evidence="2">Belongs to the bacterial solute-binding protein 2 family.</text>
</comment>
<dbReference type="InterPro" id="IPR006311">
    <property type="entry name" value="TAT_signal"/>
</dbReference>
<dbReference type="InterPro" id="IPR028082">
    <property type="entry name" value="Peripla_BP_I"/>
</dbReference>
<evidence type="ECO:0000256" key="1">
    <source>
        <dbReference type="ARBA" id="ARBA00004196"/>
    </source>
</evidence>
<dbReference type="GO" id="GO:0055085">
    <property type="term" value="P:transmembrane transport"/>
    <property type="evidence" value="ECO:0007669"/>
    <property type="project" value="UniProtKB-ARBA"/>
</dbReference>
<protein>
    <recommendedName>
        <fullName evidence="5">Periplasmic binding protein domain-containing protein</fullName>
    </recommendedName>
</protein>
<dbReference type="OrthoDB" id="9805127at2"/>
<comment type="caution">
    <text evidence="6">The sequence shown here is derived from an EMBL/GenBank/DDBJ whole genome shotgun (WGS) entry which is preliminary data.</text>
</comment>
<organism evidence="6 7">
    <name type="scientific">Salinisphaera hydrothermalis (strain C41B8)</name>
    <dbReference type="NCBI Taxonomy" id="1304275"/>
    <lineage>
        <taxon>Bacteria</taxon>
        <taxon>Pseudomonadati</taxon>
        <taxon>Pseudomonadota</taxon>
        <taxon>Gammaproteobacteria</taxon>
        <taxon>Salinisphaerales</taxon>
        <taxon>Salinisphaeraceae</taxon>
        <taxon>Salinisphaera</taxon>
    </lineage>
</organism>
<keyword evidence="3 4" id="KW-0732">Signal</keyword>
<name>A0A084IL14_SALHC</name>
<feature type="domain" description="Periplasmic binding protein" evidence="5">
    <location>
        <begin position="57"/>
        <end position="310"/>
    </location>
</feature>
<dbReference type="SUPFAM" id="SSF53822">
    <property type="entry name" value="Periplasmic binding protein-like I"/>
    <property type="match status" value="1"/>
</dbReference>
<feature type="signal peptide" evidence="4">
    <location>
        <begin position="1"/>
        <end position="29"/>
    </location>
</feature>
<dbReference type="InterPro" id="IPR025997">
    <property type="entry name" value="SBP_2_dom"/>
</dbReference>
<dbReference type="PANTHER" id="PTHR46847:SF1">
    <property type="entry name" value="D-ALLOSE-BINDING PERIPLASMIC PROTEIN-RELATED"/>
    <property type="match status" value="1"/>
</dbReference>
<evidence type="ECO:0000313" key="6">
    <source>
        <dbReference type="EMBL" id="KEZ77398.1"/>
    </source>
</evidence>
<dbReference type="GO" id="GO:0030246">
    <property type="term" value="F:carbohydrate binding"/>
    <property type="evidence" value="ECO:0007669"/>
    <property type="project" value="UniProtKB-ARBA"/>
</dbReference>
<proteinExistence type="inferred from homology"/>
<evidence type="ECO:0000256" key="2">
    <source>
        <dbReference type="ARBA" id="ARBA00007639"/>
    </source>
</evidence>
<gene>
    <name evidence="6" type="ORF">C41B8_10228</name>
</gene>
<evidence type="ECO:0000259" key="5">
    <source>
        <dbReference type="Pfam" id="PF13407"/>
    </source>
</evidence>
<reference evidence="6 7" key="1">
    <citation type="submission" date="2013-03" db="EMBL/GenBank/DDBJ databases">
        <title>Salinisphaera hydrothermalis C41B8 Genome Sequencing.</title>
        <authorList>
            <person name="Li C."/>
            <person name="Lai Q."/>
            <person name="Shao Z."/>
        </authorList>
    </citation>
    <scope>NUCLEOTIDE SEQUENCE [LARGE SCALE GENOMIC DNA]</scope>
    <source>
        <strain evidence="6 7">C41B8</strain>
    </source>
</reference>
<keyword evidence="7" id="KW-1185">Reference proteome</keyword>
<dbReference type="EMBL" id="APNK01000013">
    <property type="protein sequence ID" value="KEZ77398.1"/>
    <property type="molecule type" value="Genomic_DNA"/>
</dbReference>
<comment type="subcellular location">
    <subcellularLocation>
        <location evidence="1">Cell envelope</location>
    </subcellularLocation>
</comment>
<dbReference type="STRING" id="1304275.C41B8_10228"/>
<dbReference type="Pfam" id="PF13407">
    <property type="entry name" value="Peripla_BP_4"/>
    <property type="match status" value="1"/>
</dbReference>
<evidence type="ECO:0000256" key="4">
    <source>
        <dbReference type="SAM" id="SignalP"/>
    </source>
</evidence>
<dbReference type="PATRIC" id="fig|1304275.5.peg.2085"/>